<comment type="caution">
    <text evidence="1">The sequence shown here is derived from an EMBL/GenBank/DDBJ whole genome shotgun (WGS) entry which is preliminary data.</text>
</comment>
<protein>
    <submittedName>
        <fullName evidence="1">Uncharacterized protein</fullName>
    </submittedName>
</protein>
<organism evidence="1">
    <name type="scientific">marine sediment metagenome</name>
    <dbReference type="NCBI Taxonomy" id="412755"/>
    <lineage>
        <taxon>unclassified sequences</taxon>
        <taxon>metagenomes</taxon>
        <taxon>ecological metagenomes</taxon>
    </lineage>
</organism>
<gene>
    <name evidence="1" type="ORF">LCGC14_0095390</name>
</gene>
<sequence>MVDSTVLQHQLDRYRAYFRDHSGQLELLSESADELLQMVAAYILADLTLERHIVVLSDEQFGQLMARSAQADAPVGEARATA</sequence>
<dbReference type="AlphaFoldDB" id="A0A0F9XW49"/>
<dbReference type="EMBL" id="LAZR01000026">
    <property type="protein sequence ID" value="KKO03612.1"/>
    <property type="molecule type" value="Genomic_DNA"/>
</dbReference>
<proteinExistence type="predicted"/>
<evidence type="ECO:0000313" key="1">
    <source>
        <dbReference type="EMBL" id="KKO03612.1"/>
    </source>
</evidence>
<accession>A0A0F9XW49</accession>
<reference evidence="1" key="1">
    <citation type="journal article" date="2015" name="Nature">
        <title>Complex archaea that bridge the gap between prokaryotes and eukaryotes.</title>
        <authorList>
            <person name="Spang A."/>
            <person name="Saw J.H."/>
            <person name="Jorgensen S.L."/>
            <person name="Zaremba-Niedzwiedzka K."/>
            <person name="Martijn J."/>
            <person name="Lind A.E."/>
            <person name="van Eijk R."/>
            <person name="Schleper C."/>
            <person name="Guy L."/>
            <person name="Ettema T.J."/>
        </authorList>
    </citation>
    <scope>NUCLEOTIDE SEQUENCE</scope>
</reference>
<name>A0A0F9XW49_9ZZZZ</name>